<comment type="caution">
    <text evidence="1">The sequence shown here is derived from an EMBL/GenBank/DDBJ whole genome shotgun (WGS) entry which is preliminary data.</text>
</comment>
<dbReference type="Proteomes" id="UP000240317">
    <property type="component" value="Unassembled WGS sequence"/>
</dbReference>
<dbReference type="SUPFAM" id="SSF52317">
    <property type="entry name" value="Class I glutamine amidotransferase-like"/>
    <property type="match status" value="1"/>
</dbReference>
<dbReference type="PANTHER" id="PTHR43235:SF1">
    <property type="entry name" value="GLUTAMINE AMIDOTRANSFERASE PB2B2.05-RELATED"/>
    <property type="match status" value="1"/>
</dbReference>
<name>A0A2T3W5A3_9DEIO</name>
<dbReference type="RefSeq" id="WP_107139023.1">
    <property type="nucleotide sequence ID" value="NZ_PYSV01000017.1"/>
</dbReference>
<keyword evidence="2" id="KW-1185">Reference proteome</keyword>
<dbReference type="InterPro" id="IPR044668">
    <property type="entry name" value="PuuD-like"/>
</dbReference>
<dbReference type="AlphaFoldDB" id="A0A2T3W5A3"/>
<reference evidence="1 2" key="1">
    <citation type="submission" date="2018-03" db="EMBL/GenBank/DDBJ databases">
        <title>Draft genome of Deinococcus sp. OD32.</title>
        <authorList>
            <person name="Wang X.-P."/>
            <person name="Du Z.-J."/>
        </authorList>
    </citation>
    <scope>NUCLEOTIDE SEQUENCE [LARGE SCALE GENOMIC DNA]</scope>
    <source>
        <strain evidence="1 2">OD32</strain>
    </source>
</reference>
<gene>
    <name evidence="1" type="ORF">C8263_15360</name>
</gene>
<accession>A0A2T3W5A3</accession>
<dbReference type="InterPro" id="IPR011697">
    <property type="entry name" value="Peptidase_C26"/>
</dbReference>
<dbReference type="InterPro" id="IPR029062">
    <property type="entry name" value="Class_I_gatase-like"/>
</dbReference>
<sequence>MKLRVGVFESSRIADIERIFHHYYPDSRLTHVKSHLQLSEVDAVLAGGGPDLNPELYGQEDRACRHVNKARDARDLDLMHGLLGARLPFLGLCRGAQLLNVALNGTLYQDLATERGQGHLPVHSVAFSGTGARHLGDRTQVNSTHHQGIDRLGDGLEVIGRAADGLPEAWFRAGAIGVQFHPETLIHENPSWLRLFDWWLAGAA</sequence>
<proteinExistence type="predicted"/>
<protein>
    <submittedName>
        <fullName evidence="1">Peptidase C26</fullName>
    </submittedName>
</protein>
<dbReference type="GO" id="GO:0005829">
    <property type="term" value="C:cytosol"/>
    <property type="evidence" value="ECO:0007669"/>
    <property type="project" value="TreeGrafter"/>
</dbReference>
<evidence type="ECO:0000313" key="1">
    <source>
        <dbReference type="EMBL" id="PTA66943.1"/>
    </source>
</evidence>
<dbReference type="OrthoDB" id="7365442at2"/>
<dbReference type="PROSITE" id="PS51273">
    <property type="entry name" value="GATASE_TYPE_1"/>
    <property type="match status" value="1"/>
</dbReference>
<dbReference type="PANTHER" id="PTHR43235">
    <property type="entry name" value="GLUTAMINE AMIDOTRANSFERASE PB2B2.05-RELATED"/>
    <property type="match status" value="1"/>
</dbReference>
<evidence type="ECO:0000313" key="2">
    <source>
        <dbReference type="Proteomes" id="UP000240317"/>
    </source>
</evidence>
<dbReference type="Gene3D" id="3.40.50.880">
    <property type="match status" value="1"/>
</dbReference>
<organism evidence="1 2">
    <name type="scientific">Deinococcus arcticus</name>
    <dbReference type="NCBI Taxonomy" id="2136176"/>
    <lineage>
        <taxon>Bacteria</taxon>
        <taxon>Thermotogati</taxon>
        <taxon>Deinococcota</taxon>
        <taxon>Deinococci</taxon>
        <taxon>Deinococcales</taxon>
        <taxon>Deinococcaceae</taxon>
        <taxon>Deinococcus</taxon>
    </lineage>
</organism>
<dbReference type="Pfam" id="PF07722">
    <property type="entry name" value="Peptidase_C26"/>
    <property type="match status" value="1"/>
</dbReference>
<dbReference type="EMBL" id="PYSV01000017">
    <property type="protein sequence ID" value="PTA66943.1"/>
    <property type="molecule type" value="Genomic_DNA"/>
</dbReference>
<dbReference type="GO" id="GO:0016811">
    <property type="term" value="F:hydrolase activity, acting on carbon-nitrogen (but not peptide) bonds, in linear amides"/>
    <property type="evidence" value="ECO:0007669"/>
    <property type="project" value="InterPro"/>
</dbReference>